<dbReference type="GO" id="GO:0016783">
    <property type="term" value="F:sulfurtransferase activity"/>
    <property type="evidence" value="ECO:0007669"/>
    <property type="project" value="InterPro"/>
</dbReference>
<dbReference type="GO" id="GO:0000049">
    <property type="term" value="F:tRNA binding"/>
    <property type="evidence" value="ECO:0007669"/>
    <property type="project" value="UniProtKB-KW"/>
</dbReference>
<dbReference type="SUPFAM" id="SSF52402">
    <property type="entry name" value="Adenine nucleotide alpha hydrolases-like"/>
    <property type="match status" value="1"/>
</dbReference>
<protein>
    <submittedName>
        <fullName evidence="11">Uncharacterized protein</fullName>
    </submittedName>
</protein>
<feature type="domain" description="tRNA-specific 2-thiouridylase MnmA-like C-terminal" evidence="9">
    <location>
        <begin position="286"/>
        <end position="356"/>
    </location>
</feature>
<accession>A0A382BTZ4</accession>
<keyword evidence="5" id="KW-0547">Nucleotide-binding</keyword>
<evidence type="ECO:0000259" key="9">
    <source>
        <dbReference type="Pfam" id="PF20258"/>
    </source>
</evidence>
<dbReference type="Pfam" id="PF20259">
    <property type="entry name" value="tRNA_Me_trans_M"/>
    <property type="match status" value="1"/>
</dbReference>
<name>A0A382BTZ4_9ZZZZ</name>
<evidence type="ECO:0000256" key="1">
    <source>
        <dbReference type="ARBA" id="ARBA00022490"/>
    </source>
</evidence>
<dbReference type="Gene3D" id="2.40.30.10">
    <property type="entry name" value="Translation factors"/>
    <property type="match status" value="1"/>
</dbReference>
<dbReference type="Gene3D" id="2.30.30.280">
    <property type="entry name" value="Adenine nucleotide alpha hydrolases-like domains"/>
    <property type="match status" value="1"/>
</dbReference>
<feature type="domain" description="tRNA-specific 2-thiouridylase MnmA-like central" evidence="10">
    <location>
        <begin position="208"/>
        <end position="276"/>
    </location>
</feature>
<dbReference type="InterPro" id="IPR046884">
    <property type="entry name" value="MnmA-like_central"/>
</dbReference>
<keyword evidence="4" id="KW-0819">tRNA processing</keyword>
<dbReference type="InterPro" id="IPR023382">
    <property type="entry name" value="MnmA-like_central_sf"/>
</dbReference>
<dbReference type="Gene3D" id="3.40.50.620">
    <property type="entry name" value="HUPs"/>
    <property type="match status" value="1"/>
</dbReference>
<evidence type="ECO:0000256" key="5">
    <source>
        <dbReference type="ARBA" id="ARBA00022741"/>
    </source>
</evidence>
<evidence type="ECO:0000313" key="11">
    <source>
        <dbReference type="EMBL" id="SVB17275.1"/>
    </source>
</evidence>
<keyword evidence="6" id="KW-0067">ATP-binding</keyword>
<dbReference type="GO" id="GO:0002143">
    <property type="term" value="P:tRNA wobble position uridine thiolation"/>
    <property type="evidence" value="ECO:0007669"/>
    <property type="project" value="TreeGrafter"/>
</dbReference>
<evidence type="ECO:0000256" key="8">
    <source>
        <dbReference type="ARBA" id="ARBA00023157"/>
    </source>
</evidence>
<dbReference type="HAMAP" id="MF_00144">
    <property type="entry name" value="tRNA_thiouridyl_MnmA"/>
    <property type="match status" value="1"/>
</dbReference>
<dbReference type="FunFam" id="3.40.50.620:FF:000004">
    <property type="entry name" value="tRNA-specific 2-thiouridylase MnmA"/>
    <property type="match status" value="1"/>
</dbReference>
<dbReference type="InterPro" id="IPR014729">
    <property type="entry name" value="Rossmann-like_a/b/a_fold"/>
</dbReference>
<evidence type="ECO:0000256" key="2">
    <source>
        <dbReference type="ARBA" id="ARBA00022555"/>
    </source>
</evidence>
<dbReference type="InterPro" id="IPR046885">
    <property type="entry name" value="MnmA-like_C"/>
</dbReference>
<keyword evidence="2" id="KW-0820">tRNA-binding</keyword>
<keyword evidence="1" id="KW-0963">Cytoplasm</keyword>
<dbReference type="GO" id="GO:0005524">
    <property type="term" value="F:ATP binding"/>
    <property type="evidence" value="ECO:0007669"/>
    <property type="project" value="UniProtKB-KW"/>
</dbReference>
<sequence>MTKNSEKSKIIVGISGGVDSSVAAMLLKEKGYEVEALFMKNWNDQTEDGECLWEDDVEDAMQVCDKLNIPLNTVDLSRDYWEKVFKNFLTEYKNGRTPNPDVLCNKEIKFKAFLEYAESLGAEKIATGHYACKNVEGDSIQLLKSIDDNKDQSYFLCCLSQNQLDKALFPIGDLCKDKVRKLAKNAGLITHDKKDSTGICFIGEQPFRNFLSRFIKPERGLIKTIDGKSIGEHEGIFFYTLGQRQGLGIGGVKNTIDAPWYVVRKNINENELIVAQDHDHPLLHSKNLTVLDINWISEKMPSLPFNCKAKCRYRQSDQQCIIKKSENNQFIVKFESSQRAVTPGQFIVFYDKNICL</sequence>
<dbReference type="Pfam" id="PF20258">
    <property type="entry name" value="tRNA_Me_trans_C"/>
    <property type="match status" value="1"/>
</dbReference>
<dbReference type="CDD" id="cd01998">
    <property type="entry name" value="MnmA_TRMU-like"/>
    <property type="match status" value="1"/>
</dbReference>
<keyword evidence="8" id="KW-1015">Disulfide bond</keyword>
<dbReference type="PANTHER" id="PTHR11933">
    <property type="entry name" value="TRNA 5-METHYLAMINOMETHYL-2-THIOURIDYLATE -METHYLTRANSFERASE"/>
    <property type="match status" value="1"/>
</dbReference>
<evidence type="ECO:0000256" key="7">
    <source>
        <dbReference type="ARBA" id="ARBA00022884"/>
    </source>
</evidence>
<dbReference type="FunFam" id="2.30.30.280:FF:000001">
    <property type="entry name" value="tRNA-specific 2-thiouridylase MnmA"/>
    <property type="match status" value="1"/>
</dbReference>
<dbReference type="AlphaFoldDB" id="A0A382BTZ4"/>
<keyword evidence="7" id="KW-0694">RNA-binding</keyword>
<dbReference type="InterPro" id="IPR004506">
    <property type="entry name" value="MnmA-like"/>
</dbReference>
<evidence type="ECO:0000256" key="3">
    <source>
        <dbReference type="ARBA" id="ARBA00022679"/>
    </source>
</evidence>
<gene>
    <name evidence="11" type="ORF">METZ01_LOCUS170129</name>
</gene>
<reference evidence="11" key="1">
    <citation type="submission" date="2018-05" db="EMBL/GenBank/DDBJ databases">
        <authorList>
            <person name="Lanie J.A."/>
            <person name="Ng W.-L."/>
            <person name="Kazmierczak K.M."/>
            <person name="Andrzejewski T.M."/>
            <person name="Davidsen T.M."/>
            <person name="Wayne K.J."/>
            <person name="Tettelin H."/>
            <person name="Glass J.I."/>
            <person name="Rusch D."/>
            <person name="Podicherti R."/>
            <person name="Tsui H.-C.T."/>
            <person name="Winkler M.E."/>
        </authorList>
    </citation>
    <scope>NUCLEOTIDE SEQUENCE</scope>
</reference>
<evidence type="ECO:0000256" key="6">
    <source>
        <dbReference type="ARBA" id="ARBA00022840"/>
    </source>
</evidence>
<dbReference type="NCBIfam" id="TIGR00420">
    <property type="entry name" value="trmU"/>
    <property type="match status" value="1"/>
</dbReference>
<dbReference type="PANTHER" id="PTHR11933:SF5">
    <property type="entry name" value="MITOCHONDRIAL TRNA-SPECIFIC 2-THIOURIDYLASE 1"/>
    <property type="match status" value="1"/>
</dbReference>
<keyword evidence="3" id="KW-0808">Transferase</keyword>
<feature type="non-terminal residue" evidence="11">
    <location>
        <position position="356"/>
    </location>
</feature>
<dbReference type="NCBIfam" id="NF001138">
    <property type="entry name" value="PRK00143.1"/>
    <property type="match status" value="1"/>
</dbReference>
<evidence type="ECO:0000256" key="4">
    <source>
        <dbReference type="ARBA" id="ARBA00022694"/>
    </source>
</evidence>
<evidence type="ECO:0000259" key="10">
    <source>
        <dbReference type="Pfam" id="PF20259"/>
    </source>
</evidence>
<dbReference type="Pfam" id="PF03054">
    <property type="entry name" value="tRNA_Me_trans"/>
    <property type="match status" value="1"/>
</dbReference>
<proteinExistence type="inferred from homology"/>
<organism evidence="11">
    <name type="scientific">marine metagenome</name>
    <dbReference type="NCBI Taxonomy" id="408172"/>
    <lineage>
        <taxon>unclassified sequences</taxon>
        <taxon>metagenomes</taxon>
        <taxon>ecological metagenomes</taxon>
    </lineage>
</organism>
<dbReference type="EMBL" id="UINC01031362">
    <property type="protein sequence ID" value="SVB17275.1"/>
    <property type="molecule type" value="Genomic_DNA"/>
</dbReference>